<sequence length="94" mass="9634">MISTSRDLNRFFHALFSGKLVGVHLLDALSAPSATPAPAPPRKGLIGPIQGGVPGPTTTSYASSEGGRYITISTTTKVAELAPAAKDVPFAQVS</sequence>
<dbReference type="Gene3D" id="3.40.710.10">
    <property type="entry name" value="DD-peptidase/beta-lactamase superfamily"/>
    <property type="match status" value="1"/>
</dbReference>
<dbReference type="EMBL" id="BOOW01000002">
    <property type="protein sequence ID" value="GII89941.1"/>
    <property type="molecule type" value="Genomic_DNA"/>
</dbReference>
<comment type="caution">
    <text evidence="2">The sequence shown here is derived from an EMBL/GenBank/DDBJ whole genome shotgun (WGS) entry which is preliminary data.</text>
</comment>
<dbReference type="InterPro" id="IPR012338">
    <property type="entry name" value="Beta-lactam/transpept-like"/>
</dbReference>
<evidence type="ECO:0000313" key="2">
    <source>
        <dbReference type="EMBL" id="GII89941.1"/>
    </source>
</evidence>
<feature type="region of interest" description="Disordered" evidence="1">
    <location>
        <begin position="33"/>
        <end position="61"/>
    </location>
</feature>
<evidence type="ECO:0000313" key="3">
    <source>
        <dbReference type="Proteomes" id="UP000606172"/>
    </source>
</evidence>
<protein>
    <submittedName>
        <fullName evidence="2">Uncharacterized protein</fullName>
    </submittedName>
</protein>
<keyword evidence="3" id="KW-1185">Reference proteome</keyword>
<dbReference type="RefSeq" id="WP_204019968.1">
    <property type="nucleotide sequence ID" value="NZ_BOOW01000002.1"/>
</dbReference>
<organism evidence="2 3">
    <name type="scientific">Sinosporangium siamense</name>
    <dbReference type="NCBI Taxonomy" id="1367973"/>
    <lineage>
        <taxon>Bacteria</taxon>
        <taxon>Bacillati</taxon>
        <taxon>Actinomycetota</taxon>
        <taxon>Actinomycetes</taxon>
        <taxon>Streptosporangiales</taxon>
        <taxon>Streptosporangiaceae</taxon>
        <taxon>Sinosporangium</taxon>
    </lineage>
</organism>
<name>A0A919V4P2_9ACTN</name>
<gene>
    <name evidence="2" type="ORF">Ssi02_01720</name>
</gene>
<accession>A0A919V4P2</accession>
<dbReference type="AlphaFoldDB" id="A0A919V4P2"/>
<reference evidence="2" key="1">
    <citation type="submission" date="2021-01" db="EMBL/GenBank/DDBJ databases">
        <title>Whole genome shotgun sequence of Sinosporangium siamense NBRC 109515.</title>
        <authorList>
            <person name="Komaki H."/>
            <person name="Tamura T."/>
        </authorList>
    </citation>
    <scope>NUCLEOTIDE SEQUENCE</scope>
    <source>
        <strain evidence="2">NBRC 109515</strain>
    </source>
</reference>
<evidence type="ECO:0000256" key="1">
    <source>
        <dbReference type="SAM" id="MobiDB-lite"/>
    </source>
</evidence>
<proteinExistence type="predicted"/>
<dbReference type="Proteomes" id="UP000606172">
    <property type="component" value="Unassembled WGS sequence"/>
</dbReference>